<evidence type="ECO:0000313" key="2">
    <source>
        <dbReference type="EMBL" id="SFM48041.1"/>
    </source>
</evidence>
<dbReference type="EMBL" id="FOUJ01000002">
    <property type="protein sequence ID" value="SFM48041.1"/>
    <property type="molecule type" value="Genomic_DNA"/>
</dbReference>
<dbReference type="AlphaFoldDB" id="A0A1I4R6Z8"/>
<proteinExistence type="predicted"/>
<gene>
    <name evidence="2" type="ORF">SAMN04488696_1401</name>
</gene>
<feature type="transmembrane region" description="Helical" evidence="1">
    <location>
        <begin position="191"/>
        <end position="208"/>
    </location>
</feature>
<dbReference type="STRING" id="487685.SAMN04488696_1401"/>
<dbReference type="Proteomes" id="UP000198535">
    <property type="component" value="Unassembled WGS sequence"/>
</dbReference>
<keyword evidence="1" id="KW-0472">Membrane</keyword>
<evidence type="ECO:0008006" key="4">
    <source>
        <dbReference type="Google" id="ProtNLM"/>
    </source>
</evidence>
<keyword evidence="1" id="KW-0812">Transmembrane</keyword>
<protein>
    <recommendedName>
        <fullName evidence="4">DUF2953 domain-containing protein</fullName>
    </recommendedName>
</protein>
<evidence type="ECO:0000256" key="1">
    <source>
        <dbReference type="SAM" id="Phobius"/>
    </source>
</evidence>
<dbReference type="Pfam" id="PF11167">
    <property type="entry name" value="DUF2953"/>
    <property type="match status" value="1"/>
</dbReference>
<sequence length="230" mass="26160">MLSVLAGILLLIVLAVLLVLIVAIDIVFEAKGSGVSVEHSVTVHWLFFSRIVSPSEDDGSDDDIPEEFKEAEQFVTERVTAHFQGKGSEKKEKKKRTDMSYSEMLQAFRQLRSPVIRLLKGLIYAMRIPYANINVAYGFPDPAYTGMAYGYVHALKGYLARHSNNMDLQLVPDFQETRFDLDMSGTVRIRLYRFIPVILLFILNRNVLRFSWKLLMNKRAGRSKGPSVNL</sequence>
<evidence type="ECO:0000313" key="3">
    <source>
        <dbReference type="Proteomes" id="UP000198535"/>
    </source>
</evidence>
<accession>A0A1I4R6Z8</accession>
<keyword evidence="3" id="KW-1185">Reference proteome</keyword>
<dbReference type="InterPro" id="IPR021338">
    <property type="entry name" value="DUF2953"/>
</dbReference>
<keyword evidence="1" id="KW-1133">Transmembrane helix</keyword>
<dbReference type="RefSeq" id="WP_091935215.1">
    <property type="nucleotide sequence ID" value="NZ_FOUJ01000002.1"/>
</dbReference>
<reference evidence="3" key="1">
    <citation type="submission" date="2016-10" db="EMBL/GenBank/DDBJ databases">
        <authorList>
            <person name="Varghese N."/>
            <person name="Submissions S."/>
        </authorList>
    </citation>
    <scope>NUCLEOTIDE SEQUENCE [LARGE SCALE GENOMIC DNA]</scope>
    <source>
        <strain evidence="3">Mob M</strain>
    </source>
</reference>
<name>A0A1I4R6Z8_9EURY</name>
<dbReference type="OrthoDB" id="148205at2157"/>
<organism evidence="2 3">
    <name type="scientific">Methanolobus profundi</name>
    <dbReference type="NCBI Taxonomy" id="487685"/>
    <lineage>
        <taxon>Archaea</taxon>
        <taxon>Methanobacteriati</taxon>
        <taxon>Methanobacteriota</taxon>
        <taxon>Stenosarchaea group</taxon>
        <taxon>Methanomicrobia</taxon>
        <taxon>Methanosarcinales</taxon>
        <taxon>Methanosarcinaceae</taxon>
        <taxon>Methanolobus</taxon>
    </lineage>
</organism>